<proteinExistence type="predicted"/>
<dbReference type="Gene3D" id="1.20.1740.10">
    <property type="entry name" value="Amino acid/polyamine transporter I"/>
    <property type="match status" value="1"/>
</dbReference>
<evidence type="ECO:0000256" key="5">
    <source>
        <dbReference type="SAM" id="MobiDB-lite"/>
    </source>
</evidence>
<evidence type="ECO:0000256" key="6">
    <source>
        <dbReference type="SAM" id="Phobius"/>
    </source>
</evidence>
<evidence type="ECO:0000256" key="4">
    <source>
        <dbReference type="ARBA" id="ARBA00023136"/>
    </source>
</evidence>
<feature type="compositionally biased region" description="Polar residues" evidence="5">
    <location>
        <begin position="21"/>
        <end position="33"/>
    </location>
</feature>
<evidence type="ECO:0000256" key="2">
    <source>
        <dbReference type="ARBA" id="ARBA00022692"/>
    </source>
</evidence>
<accession>A0A1E4TLH9</accession>
<dbReference type="InterPro" id="IPR004841">
    <property type="entry name" value="AA-permease/SLC12A_dom"/>
</dbReference>
<reference evidence="9" key="1">
    <citation type="submission" date="2016-02" db="EMBL/GenBank/DDBJ databases">
        <title>Comparative genomics of biotechnologically important yeasts.</title>
        <authorList>
            <consortium name="DOE Joint Genome Institute"/>
            <person name="Riley R."/>
            <person name="Haridas S."/>
            <person name="Wolfe K.H."/>
            <person name="Lopes M.R."/>
            <person name="Hittinger C.T."/>
            <person name="Goker M."/>
            <person name="Salamov A."/>
            <person name="Wisecaver J."/>
            <person name="Long T.M."/>
            <person name="Aerts A.L."/>
            <person name="Barry K."/>
            <person name="Choi C."/>
            <person name="Clum A."/>
            <person name="Coughlan A.Y."/>
            <person name="Deshpande S."/>
            <person name="Douglass A.P."/>
            <person name="Hanson S.J."/>
            <person name="Klenk H.-P."/>
            <person name="Labutti K."/>
            <person name="Lapidus A."/>
            <person name="Lindquist E."/>
            <person name="Lipzen A."/>
            <person name="Meier-Kolthoff J.P."/>
            <person name="Ohm R.A."/>
            <person name="Otillar R.P."/>
            <person name="Pangilinan J."/>
            <person name="Peng Y."/>
            <person name="Rokas A."/>
            <person name="Rosa C.A."/>
            <person name="Scheuner C."/>
            <person name="Sibirny A.A."/>
            <person name="Slot J.C."/>
            <person name="Stielow J.B."/>
            <person name="Sun H."/>
            <person name="Kurtzman C.P."/>
            <person name="Blackwell M."/>
            <person name="Jeffries T.W."/>
            <person name="Grigoriev I.V."/>
        </authorList>
    </citation>
    <scope>NUCLEOTIDE SEQUENCE [LARGE SCALE GENOMIC DNA]</scope>
    <source>
        <strain evidence="9">NRRL Y-17796</strain>
    </source>
</reference>
<dbReference type="EMBL" id="KV453841">
    <property type="protein sequence ID" value="ODV92577.1"/>
    <property type="molecule type" value="Genomic_DNA"/>
</dbReference>
<feature type="region of interest" description="Disordered" evidence="5">
    <location>
        <begin position="1"/>
        <end position="33"/>
    </location>
</feature>
<feature type="compositionally biased region" description="Basic and acidic residues" evidence="5">
    <location>
        <begin position="1"/>
        <end position="15"/>
    </location>
</feature>
<keyword evidence="9" id="KW-1185">Reference proteome</keyword>
<evidence type="ECO:0000313" key="8">
    <source>
        <dbReference type="EMBL" id="ODV92577.1"/>
    </source>
</evidence>
<keyword evidence="2 6" id="KW-0812">Transmembrane</keyword>
<dbReference type="Pfam" id="PF00324">
    <property type="entry name" value="AA_permease"/>
    <property type="match status" value="1"/>
</dbReference>
<feature type="transmembrane region" description="Helical" evidence="6">
    <location>
        <begin position="611"/>
        <end position="631"/>
    </location>
</feature>
<feature type="transmembrane region" description="Helical" evidence="6">
    <location>
        <begin position="531"/>
        <end position="549"/>
    </location>
</feature>
<keyword evidence="4 6" id="KW-0472">Membrane</keyword>
<dbReference type="InterPro" id="IPR050524">
    <property type="entry name" value="APC_YAT"/>
</dbReference>
<name>A0A1E4TLH9_9ASCO</name>
<feature type="transmembrane region" description="Helical" evidence="6">
    <location>
        <begin position="281"/>
        <end position="300"/>
    </location>
</feature>
<feature type="domain" description="Amino acid permease/ SLC12A" evidence="7">
    <location>
        <begin position="140"/>
        <end position="664"/>
    </location>
</feature>
<dbReference type="PANTHER" id="PTHR43341">
    <property type="entry name" value="AMINO ACID PERMEASE"/>
    <property type="match status" value="1"/>
</dbReference>
<dbReference type="Proteomes" id="UP000095023">
    <property type="component" value="Unassembled WGS sequence"/>
</dbReference>
<feature type="transmembrane region" description="Helical" evidence="6">
    <location>
        <begin position="140"/>
        <end position="159"/>
    </location>
</feature>
<organism evidence="8 9">
    <name type="scientific">Tortispora caseinolytica NRRL Y-17796</name>
    <dbReference type="NCBI Taxonomy" id="767744"/>
    <lineage>
        <taxon>Eukaryota</taxon>
        <taxon>Fungi</taxon>
        <taxon>Dikarya</taxon>
        <taxon>Ascomycota</taxon>
        <taxon>Saccharomycotina</taxon>
        <taxon>Trigonopsidomycetes</taxon>
        <taxon>Trigonopsidales</taxon>
        <taxon>Trigonopsidaceae</taxon>
        <taxon>Tortispora</taxon>
    </lineage>
</organism>
<gene>
    <name evidence="8" type="ORF">CANCADRAFT_30699</name>
</gene>
<dbReference type="GO" id="GO:0015171">
    <property type="term" value="F:amino acid transmembrane transporter activity"/>
    <property type="evidence" value="ECO:0007669"/>
    <property type="project" value="TreeGrafter"/>
</dbReference>
<feature type="transmembrane region" description="Helical" evidence="6">
    <location>
        <begin position="171"/>
        <end position="199"/>
    </location>
</feature>
<dbReference type="OrthoDB" id="3900342at2759"/>
<feature type="transmembrane region" description="Helical" evidence="6">
    <location>
        <begin position="643"/>
        <end position="662"/>
    </location>
</feature>
<dbReference type="AlphaFoldDB" id="A0A1E4TLH9"/>
<feature type="transmembrane region" description="Helical" evidence="6">
    <location>
        <begin position="397"/>
        <end position="418"/>
    </location>
</feature>
<comment type="subcellular location">
    <subcellularLocation>
        <location evidence="1">Membrane</location>
        <topology evidence="1">Multi-pass membrane protein</topology>
    </subcellularLocation>
</comment>
<keyword evidence="3 6" id="KW-1133">Transmembrane helix</keyword>
<evidence type="ECO:0000259" key="7">
    <source>
        <dbReference type="Pfam" id="PF00324"/>
    </source>
</evidence>
<feature type="transmembrane region" description="Helical" evidence="6">
    <location>
        <begin position="472"/>
        <end position="497"/>
    </location>
</feature>
<evidence type="ECO:0000256" key="1">
    <source>
        <dbReference type="ARBA" id="ARBA00004141"/>
    </source>
</evidence>
<feature type="transmembrane region" description="Helical" evidence="6">
    <location>
        <begin position="219"/>
        <end position="242"/>
    </location>
</feature>
<dbReference type="GO" id="GO:0016020">
    <property type="term" value="C:membrane"/>
    <property type="evidence" value="ECO:0007669"/>
    <property type="project" value="UniProtKB-SubCell"/>
</dbReference>
<evidence type="ECO:0000313" key="9">
    <source>
        <dbReference type="Proteomes" id="UP000095023"/>
    </source>
</evidence>
<dbReference type="PANTHER" id="PTHR43341:SF46">
    <property type="entry name" value="SPS-SENSOR COMPONENT SSY1"/>
    <property type="match status" value="1"/>
</dbReference>
<feature type="transmembrane region" description="Helical" evidence="6">
    <location>
        <begin position="254"/>
        <end position="275"/>
    </location>
</feature>
<protein>
    <recommendedName>
        <fullName evidence="7">Amino acid permease/ SLC12A domain-containing protein</fullName>
    </recommendedName>
</protein>
<sequence length="709" mass="77382">MAMDHTDSSSEKESGTDGAITAQSSHTRTASASIFPNVTRENFSSGERTSQAYYDIARSMVDTRILASVLDSDSDRDSQISAYTGSNDTASLRHSLRSTASYDPEKGHPNLLPPADMAVVEEAPDTPSTRGLQRKLSSRHLHFIALGGSVGVGLFLALGKAIRVGGPLGSLLGFFLTGCLITAVMLCLCEMVTLIPVAGGLSAFASRFIDDAVGFALGVSYWFSFAIALPTEMTAAALLMSYYPELDPSQYNPAIWITVFFVVVLSVGLLDVRVYGELETVAGYVKILVVMMLIIFNFILNQGKVSPMYEFIGFKYWNTALSEPDKEVFYGPFRPTYNYLDPFDPLKGIGGSLGRLLQTWSALSVAGFSYIGTEIVAITAGEARTPRSSLPSAIKRTFVRIVLMYVLGVFAVGLNVYAGDLRLLSYFNYPVHSDTSNDEGVNDTRVGYYGNGNCYAATIINTNFGNGNNSPWVIAMQNAGLCTLAAAMNGMLVFFAISAGSSHLYASSRTLYALAVQQKLPTVLSKCSKAGVPYVAVLVSGSFGLLAYITVDTRGTQVFSWLLNLTTTAGIMAWGGMCFAYVRFYYGLKKRSDIPARDSPHFPFRSPFQPYLAYFGAFFATLIVLLNGFHVFLKDAFRVQDFFASYCSLLLFIVCILGYKLFRGTRMVPLDRLDLDTGRREMDILDAQRAANTKPVKKTIARALLSYVM</sequence>
<feature type="transmembrane region" description="Helical" evidence="6">
    <location>
        <begin position="561"/>
        <end position="582"/>
    </location>
</feature>
<evidence type="ECO:0000256" key="3">
    <source>
        <dbReference type="ARBA" id="ARBA00022989"/>
    </source>
</evidence>